<dbReference type="Proteomes" id="UP000663834">
    <property type="component" value="Unassembled WGS sequence"/>
</dbReference>
<accession>A0A815HW41</accession>
<sequence length="123" mass="13888">TNIREKVQSVVRRNLSLLTGNDNLFPPFDIPSGDRYQTITIEIDHPITLCIHADGAPLIRSTKSAVWPCFSSIVELPPPVREHNYVHAAFTNGKLFMSESQQFLLKPPVQLRFYARSGSKEPI</sequence>
<dbReference type="EMBL" id="CAJNOW010002582">
    <property type="protein sequence ID" value="CAF1357450.1"/>
    <property type="molecule type" value="Genomic_DNA"/>
</dbReference>
<protein>
    <submittedName>
        <fullName evidence="1">Uncharacterized protein</fullName>
    </submittedName>
</protein>
<evidence type="ECO:0000313" key="3">
    <source>
        <dbReference type="EMBL" id="CAF5169383.1"/>
    </source>
</evidence>
<dbReference type="AlphaFoldDB" id="A0A815HW41"/>
<dbReference type="Proteomes" id="UP000681720">
    <property type="component" value="Unassembled WGS sequence"/>
</dbReference>
<evidence type="ECO:0000313" key="1">
    <source>
        <dbReference type="EMBL" id="CAF1357450.1"/>
    </source>
</evidence>
<dbReference type="EMBL" id="CAJOBH010278561">
    <property type="protein sequence ID" value="CAF5169383.1"/>
    <property type="molecule type" value="Genomic_DNA"/>
</dbReference>
<organism evidence="1 4">
    <name type="scientific">Rotaria magnacalcarata</name>
    <dbReference type="NCBI Taxonomy" id="392030"/>
    <lineage>
        <taxon>Eukaryota</taxon>
        <taxon>Metazoa</taxon>
        <taxon>Spiralia</taxon>
        <taxon>Gnathifera</taxon>
        <taxon>Rotifera</taxon>
        <taxon>Eurotatoria</taxon>
        <taxon>Bdelloidea</taxon>
        <taxon>Philodinida</taxon>
        <taxon>Philodinidae</taxon>
        <taxon>Rotaria</taxon>
    </lineage>
</organism>
<gene>
    <name evidence="3" type="ORF">BYL167_LOCUS76889</name>
    <name evidence="2" type="ORF">GIL414_LOCUS19854</name>
    <name evidence="1" type="ORF">KQP761_LOCUS7557</name>
</gene>
<dbReference type="EMBL" id="CAJOBJ010011314">
    <property type="protein sequence ID" value="CAF4158875.1"/>
    <property type="molecule type" value="Genomic_DNA"/>
</dbReference>
<dbReference type="OrthoDB" id="10067453at2759"/>
<reference evidence="1" key="1">
    <citation type="submission" date="2021-02" db="EMBL/GenBank/DDBJ databases">
        <authorList>
            <person name="Nowell W R."/>
        </authorList>
    </citation>
    <scope>NUCLEOTIDE SEQUENCE</scope>
</reference>
<feature type="non-terminal residue" evidence="1">
    <location>
        <position position="1"/>
    </location>
</feature>
<proteinExistence type="predicted"/>
<evidence type="ECO:0000313" key="2">
    <source>
        <dbReference type="EMBL" id="CAF4158875.1"/>
    </source>
</evidence>
<name>A0A815HW41_9BILA</name>
<comment type="caution">
    <text evidence="1">The sequence shown here is derived from an EMBL/GenBank/DDBJ whole genome shotgun (WGS) entry which is preliminary data.</text>
</comment>
<dbReference type="Proteomes" id="UP000681967">
    <property type="component" value="Unassembled WGS sequence"/>
</dbReference>
<evidence type="ECO:0000313" key="4">
    <source>
        <dbReference type="Proteomes" id="UP000663834"/>
    </source>
</evidence>